<evidence type="ECO:0000313" key="2">
    <source>
        <dbReference type="Proteomes" id="UP000501374"/>
    </source>
</evidence>
<dbReference type="Gene3D" id="1.10.3230.10">
    <property type="entry name" value="YqbG-like"/>
    <property type="match status" value="1"/>
</dbReference>
<protein>
    <submittedName>
        <fullName evidence="1">DUF3199 family protein</fullName>
    </submittedName>
</protein>
<dbReference type="AlphaFoldDB" id="A0A6H0TJ48"/>
<organism evidence="1 2">
    <name type="scientific">Bacillus thuringiensis serovar andalousiensis</name>
    <dbReference type="NCBI Taxonomy" id="257985"/>
    <lineage>
        <taxon>Bacteria</taxon>
        <taxon>Bacillati</taxon>
        <taxon>Bacillota</taxon>
        <taxon>Bacilli</taxon>
        <taxon>Bacillales</taxon>
        <taxon>Bacillaceae</taxon>
        <taxon>Bacillus</taxon>
        <taxon>Bacillus cereus group</taxon>
    </lineage>
</organism>
<accession>A0A6H0TJ48</accession>
<gene>
    <name evidence="1" type="ORF">EVG22_23375</name>
</gene>
<dbReference type="CDD" id="cd08053">
    <property type="entry name" value="Yqbg"/>
    <property type="match status" value="1"/>
</dbReference>
<dbReference type="InterPro" id="IPR013514">
    <property type="entry name" value="DUF3199_YqbG"/>
</dbReference>
<dbReference type="InterPro" id="IPR036558">
    <property type="entry name" value="YqbG-like_sf"/>
</dbReference>
<dbReference type="RefSeq" id="WP_172555051.1">
    <property type="nucleotide sequence ID" value="NZ_CP035727.2"/>
</dbReference>
<name>A0A6H0TJ48_BACTU</name>
<evidence type="ECO:0000313" key="1">
    <source>
        <dbReference type="EMBL" id="QIW21191.1"/>
    </source>
</evidence>
<reference evidence="2" key="1">
    <citation type="submission" date="2019-02" db="EMBL/GenBank/DDBJ databases">
        <title>Structural and Functional analysis of Lanthipeptide from Bacillus thuringiensis serovar andalousiensis B23193.</title>
        <authorList>
            <person name="Andreeva J.V."/>
            <person name="Grigoreva A."/>
        </authorList>
    </citation>
    <scope>NUCLEOTIDE SEQUENCE [LARGE SCALE GENOMIC DNA]</scope>
    <source>
        <strain evidence="2">B23193</strain>
    </source>
</reference>
<sequence>MPLITPAQLIEYTTFDEVKERNPKLLQMDIVEAQNDIFTLTFVDFEDKEKYQAVPEVVEIACLKLAQYHALVNSDEAAREHIQSERMGNYSYQSGGYIKPDVRSLLSKWISEKKQKGTVKMRLRSI</sequence>
<dbReference type="Proteomes" id="UP000501374">
    <property type="component" value="Chromosome"/>
</dbReference>
<dbReference type="Pfam" id="PF11436">
    <property type="entry name" value="DUF3199"/>
    <property type="match status" value="1"/>
</dbReference>
<proteinExistence type="predicted"/>
<dbReference type="SUPFAM" id="SSF116915">
    <property type="entry name" value="Hypothetical protein YqbG"/>
    <property type="match status" value="1"/>
</dbReference>
<dbReference type="EMBL" id="CP035727">
    <property type="protein sequence ID" value="QIW21191.1"/>
    <property type="molecule type" value="Genomic_DNA"/>
</dbReference>